<sequence>MALSAVVSLSFPPSSSPPPSTVPPQIPPTCPDSITEALFSPEFGQNLGQLSLISPISQYQHKSVDLNINPRSQNTPNIFFAYRSEFRSVFSLKSGLYCCSGKLCLRLYKL</sequence>
<evidence type="ECO:0000313" key="2">
    <source>
        <dbReference type="EMBL" id="EPS95036.1"/>
    </source>
</evidence>
<name>S8DNS5_FOMSC</name>
<evidence type="ECO:0000256" key="1">
    <source>
        <dbReference type="SAM" id="MobiDB-lite"/>
    </source>
</evidence>
<keyword evidence="3" id="KW-1185">Reference proteome</keyword>
<dbReference type="AlphaFoldDB" id="S8DNS5"/>
<dbReference type="Proteomes" id="UP000015241">
    <property type="component" value="Unassembled WGS sequence"/>
</dbReference>
<dbReference type="InParanoid" id="S8DNS5"/>
<reference evidence="2 3" key="1">
    <citation type="journal article" date="2012" name="Science">
        <title>The Paleozoic origin of enzymatic lignin decomposition reconstructed from 31 fungal genomes.</title>
        <authorList>
            <person name="Floudas D."/>
            <person name="Binder M."/>
            <person name="Riley R."/>
            <person name="Barry K."/>
            <person name="Blanchette R.A."/>
            <person name="Henrissat B."/>
            <person name="Martinez A.T."/>
            <person name="Otillar R."/>
            <person name="Spatafora J.W."/>
            <person name="Yadav J.S."/>
            <person name="Aerts A."/>
            <person name="Benoit I."/>
            <person name="Boyd A."/>
            <person name="Carlson A."/>
            <person name="Copeland A."/>
            <person name="Coutinho P.M."/>
            <person name="de Vries R.P."/>
            <person name="Ferreira P."/>
            <person name="Findley K."/>
            <person name="Foster B."/>
            <person name="Gaskell J."/>
            <person name="Glotzer D."/>
            <person name="Gorecki P."/>
            <person name="Heitman J."/>
            <person name="Hesse C."/>
            <person name="Hori C."/>
            <person name="Igarashi K."/>
            <person name="Jurgens J.A."/>
            <person name="Kallen N."/>
            <person name="Kersten P."/>
            <person name="Kohler A."/>
            <person name="Kuees U."/>
            <person name="Kumar T.K.A."/>
            <person name="Kuo A."/>
            <person name="LaButti K."/>
            <person name="Larrondo L.F."/>
            <person name="Lindquist E."/>
            <person name="Ling A."/>
            <person name="Lombard V."/>
            <person name="Lucas S."/>
            <person name="Lundell T."/>
            <person name="Martin R."/>
            <person name="McLaughlin D.J."/>
            <person name="Morgenstern I."/>
            <person name="Morin E."/>
            <person name="Murat C."/>
            <person name="Nagy L.G."/>
            <person name="Nolan M."/>
            <person name="Ohm R.A."/>
            <person name="Patyshakuliyeva A."/>
            <person name="Rokas A."/>
            <person name="Ruiz-Duenas F.J."/>
            <person name="Sabat G."/>
            <person name="Salamov A."/>
            <person name="Samejima M."/>
            <person name="Schmutz J."/>
            <person name="Slot J.C."/>
            <person name="St John F."/>
            <person name="Stenlid J."/>
            <person name="Sun H."/>
            <person name="Sun S."/>
            <person name="Syed K."/>
            <person name="Tsang A."/>
            <person name="Wiebenga A."/>
            <person name="Young D."/>
            <person name="Pisabarro A."/>
            <person name="Eastwood D.C."/>
            <person name="Martin F."/>
            <person name="Cullen D."/>
            <person name="Grigoriev I.V."/>
            <person name="Hibbett D.S."/>
        </authorList>
    </citation>
    <scope>NUCLEOTIDE SEQUENCE</scope>
    <source>
        <strain evidence="3">FP-58527</strain>
    </source>
</reference>
<dbReference type="HOGENOM" id="CLU_2171105_0_0_1"/>
<proteinExistence type="predicted"/>
<feature type="compositionally biased region" description="Low complexity" evidence="1">
    <location>
        <begin position="1"/>
        <end position="13"/>
    </location>
</feature>
<gene>
    <name evidence="2" type="ORF">FOMPIDRAFT_1019704</name>
</gene>
<evidence type="ECO:0000313" key="3">
    <source>
        <dbReference type="Proteomes" id="UP000015241"/>
    </source>
</evidence>
<protein>
    <submittedName>
        <fullName evidence="2">Uncharacterized protein</fullName>
    </submittedName>
</protein>
<dbReference type="EMBL" id="KE504217">
    <property type="protein sequence ID" value="EPS95036.1"/>
    <property type="molecule type" value="Genomic_DNA"/>
</dbReference>
<organism evidence="2 3">
    <name type="scientific">Fomitopsis schrenkii</name>
    <name type="common">Brown rot fungus</name>
    <dbReference type="NCBI Taxonomy" id="2126942"/>
    <lineage>
        <taxon>Eukaryota</taxon>
        <taxon>Fungi</taxon>
        <taxon>Dikarya</taxon>
        <taxon>Basidiomycota</taxon>
        <taxon>Agaricomycotina</taxon>
        <taxon>Agaricomycetes</taxon>
        <taxon>Polyporales</taxon>
        <taxon>Fomitopsis</taxon>
    </lineage>
</organism>
<feature type="compositionally biased region" description="Pro residues" evidence="1">
    <location>
        <begin position="14"/>
        <end position="25"/>
    </location>
</feature>
<feature type="region of interest" description="Disordered" evidence="1">
    <location>
        <begin position="1"/>
        <end position="25"/>
    </location>
</feature>
<accession>S8DNS5</accession>